<proteinExistence type="inferred from homology"/>
<evidence type="ECO:0000256" key="1">
    <source>
        <dbReference type="ARBA" id="ARBA00007905"/>
    </source>
</evidence>
<dbReference type="AlphaFoldDB" id="A0A067MSL4"/>
<dbReference type="PANTHER" id="PTHR43827">
    <property type="entry name" value="2,5-DIKETO-D-GLUCONIC ACID REDUCTASE"/>
    <property type="match status" value="1"/>
</dbReference>
<gene>
    <name evidence="7" type="ORF">BOTBODRAFT_32161</name>
</gene>
<evidence type="ECO:0000256" key="4">
    <source>
        <dbReference type="PIRSR" id="PIRSR000097-2"/>
    </source>
</evidence>
<comment type="similarity">
    <text evidence="1">Belongs to the aldo/keto reductase family.</text>
</comment>
<dbReference type="InterPro" id="IPR018170">
    <property type="entry name" value="Aldo/ket_reductase_CS"/>
</dbReference>
<dbReference type="InterPro" id="IPR036812">
    <property type="entry name" value="NAD(P)_OxRdtase_dom_sf"/>
</dbReference>
<dbReference type="InParanoid" id="A0A067MSL4"/>
<dbReference type="InterPro" id="IPR023210">
    <property type="entry name" value="NADP_OxRdtase_dom"/>
</dbReference>
<dbReference type="Gene3D" id="3.20.20.100">
    <property type="entry name" value="NADP-dependent oxidoreductase domain"/>
    <property type="match status" value="1"/>
</dbReference>
<dbReference type="InterPro" id="IPR020471">
    <property type="entry name" value="AKR"/>
</dbReference>
<dbReference type="PROSITE" id="PS00063">
    <property type="entry name" value="ALDOKETO_REDUCTASE_3"/>
    <property type="match status" value="1"/>
</dbReference>
<evidence type="ECO:0000313" key="8">
    <source>
        <dbReference type="Proteomes" id="UP000027195"/>
    </source>
</evidence>
<reference evidence="8" key="1">
    <citation type="journal article" date="2014" name="Proc. Natl. Acad. Sci. U.S.A.">
        <title>Extensive sampling of basidiomycete genomes demonstrates inadequacy of the white-rot/brown-rot paradigm for wood decay fungi.</title>
        <authorList>
            <person name="Riley R."/>
            <person name="Salamov A.A."/>
            <person name="Brown D.W."/>
            <person name="Nagy L.G."/>
            <person name="Floudas D."/>
            <person name="Held B.W."/>
            <person name="Levasseur A."/>
            <person name="Lombard V."/>
            <person name="Morin E."/>
            <person name="Otillar R."/>
            <person name="Lindquist E.A."/>
            <person name="Sun H."/>
            <person name="LaButti K.M."/>
            <person name="Schmutz J."/>
            <person name="Jabbour D."/>
            <person name="Luo H."/>
            <person name="Baker S.E."/>
            <person name="Pisabarro A.G."/>
            <person name="Walton J.D."/>
            <person name="Blanchette R.A."/>
            <person name="Henrissat B."/>
            <person name="Martin F."/>
            <person name="Cullen D."/>
            <person name="Hibbett D.S."/>
            <person name="Grigoriev I.V."/>
        </authorList>
    </citation>
    <scope>NUCLEOTIDE SEQUENCE [LARGE SCALE GENOMIC DNA]</scope>
    <source>
        <strain evidence="8">FD-172 SS1</strain>
    </source>
</reference>
<dbReference type="CDD" id="cd19071">
    <property type="entry name" value="AKR_AKR1-5-like"/>
    <property type="match status" value="1"/>
</dbReference>
<dbReference type="STRING" id="930990.A0A067MSL4"/>
<keyword evidence="2" id="KW-0560">Oxidoreductase</keyword>
<name>A0A067MSL4_BOTB1</name>
<evidence type="ECO:0000256" key="3">
    <source>
        <dbReference type="PIRSR" id="PIRSR000097-1"/>
    </source>
</evidence>
<evidence type="ECO:0000313" key="7">
    <source>
        <dbReference type="EMBL" id="KDQ14807.1"/>
    </source>
</evidence>
<dbReference type="PROSITE" id="PS00062">
    <property type="entry name" value="ALDOKETO_REDUCTASE_2"/>
    <property type="match status" value="1"/>
</dbReference>
<dbReference type="SUPFAM" id="SSF51430">
    <property type="entry name" value="NAD(P)-linked oxidoreductase"/>
    <property type="match status" value="1"/>
</dbReference>
<evidence type="ECO:0000256" key="2">
    <source>
        <dbReference type="ARBA" id="ARBA00023002"/>
    </source>
</evidence>
<dbReference type="PRINTS" id="PR00069">
    <property type="entry name" value="ALDKETRDTASE"/>
</dbReference>
<dbReference type="GO" id="GO:0016491">
    <property type="term" value="F:oxidoreductase activity"/>
    <property type="evidence" value="ECO:0007669"/>
    <property type="project" value="UniProtKB-KW"/>
</dbReference>
<dbReference type="Pfam" id="PF00248">
    <property type="entry name" value="Aldo_ket_red"/>
    <property type="match status" value="1"/>
</dbReference>
<keyword evidence="8" id="KW-1185">Reference proteome</keyword>
<dbReference type="PIRSF" id="PIRSF000097">
    <property type="entry name" value="AKR"/>
    <property type="match status" value="1"/>
</dbReference>
<organism evidence="7 8">
    <name type="scientific">Botryobasidium botryosum (strain FD-172 SS1)</name>
    <dbReference type="NCBI Taxonomy" id="930990"/>
    <lineage>
        <taxon>Eukaryota</taxon>
        <taxon>Fungi</taxon>
        <taxon>Dikarya</taxon>
        <taxon>Basidiomycota</taxon>
        <taxon>Agaricomycotina</taxon>
        <taxon>Agaricomycetes</taxon>
        <taxon>Cantharellales</taxon>
        <taxon>Botryobasidiaceae</taxon>
        <taxon>Botryobasidium</taxon>
    </lineage>
</organism>
<dbReference type="OrthoDB" id="416253at2759"/>
<accession>A0A067MSL4</accession>
<evidence type="ECO:0000259" key="6">
    <source>
        <dbReference type="Pfam" id="PF00248"/>
    </source>
</evidence>
<protein>
    <recommendedName>
        <fullName evidence="6">NADP-dependent oxidoreductase domain-containing protein</fullName>
    </recommendedName>
</protein>
<evidence type="ECO:0000256" key="5">
    <source>
        <dbReference type="PIRSR" id="PIRSR000097-3"/>
    </source>
</evidence>
<dbReference type="HOGENOM" id="CLU_023205_0_1_1"/>
<dbReference type="Proteomes" id="UP000027195">
    <property type="component" value="Unassembled WGS sequence"/>
</dbReference>
<feature type="active site" description="Proton donor" evidence="3">
    <location>
        <position position="52"/>
    </location>
</feature>
<feature type="binding site" evidence="4">
    <location>
        <position position="110"/>
    </location>
    <ligand>
        <name>substrate</name>
    </ligand>
</feature>
<dbReference type="FunCoup" id="A0A067MSL4">
    <property type="interactions" value="51"/>
</dbReference>
<dbReference type="EMBL" id="KL198035">
    <property type="protein sequence ID" value="KDQ14807.1"/>
    <property type="molecule type" value="Genomic_DNA"/>
</dbReference>
<feature type="site" description="Lowers pKa of active site Tyr" evidence="5">
    <location>
        <position position="77"/>
    </location>
</feature>
<dbReference type="PROSITE" id="PS00798">
    <property type="entry name" value="ALDOKETO_REDUCTASE_1"/>
    <property type="match status" value="1"/>
</dbReference>
<dbReference type="PANTHER" id="PTHR43827:SF13">
    <property type="entry name" value="ALDO_KETO REDUCTASE FAMILY PROTEIN"/>
    <property type="match status" value="1"/>
</dbReference>
<sequence>MPVLTLTSTVRLSTGYLMPRLGFGVYLNDDCAPACEVALKNGYRHIDSAQAYHNEEQVGRAFRESGLKREEIFITTKCLSNTGGYQAALDGVDASLKRFGLDYIDLFLIHDPYAGPQRRIDIWKALIEAKKAGKIRTIGVSNFGIRHLEELERAGLEKPSVNQLQVHPHFQQREIVEYCEKNSIFVEAYCPLIRGKLDIPVLQSIAQKHNKEGAQVLIRWSLQKGFAPLPKSNTPSRIISNTDVYDFELDEEDIAALDALEKGKDGSVTWDPVDCP</sequence>
<feature type="domain" description="NADP-dependent oxidoreductase" evidence="6">
    <location>
        <begin position="32"/>
        <end position="261"/>
    </location>
</feature>
<dbReference type="FunFam" id="3.20.20.100:FF:000015">
    <property type="entry name" value="Oxidoreductase, aldo/keto reductase family"/>
    <property type="match status" value="1"/>
</dbReference>